<dbReference type="AlphaFoldDB" id="A0A1A9UKT8"/>
<accession>A0A1A9UKT8</accession>
<feature type="region of interest" description="Disordered" evidence="1">
    <location>
        <begin position="94"/>
        <end position="118"/>
    </location>
</feature>
<protein>
    <submittedName>
        <fullName evidence="2">Uncharacterized protein</fullName>
    </submittedName>
</protein>
<dbReference type="EnsemblMetazoa" id="GAUT007752-RA">
    <property type="protein sequence ID" value="GAUT007752-PA"/>
    <property type="gene ID" value="GAUT007752"/>
</dbReference>
<evidence type="ECO:0000313" key="3">
    <source>
        <dbReference type="Proteomes" id="UP000078200"/>
    </source>
</evidence>
<proteinExistence type="predicted"/>
<evidence type="ECO:0000313" key="2">
    <source>
        <dbReference type="EnsemblMetazoa" id="GAUT007752-PA"/>
    </source>
</evidence>
<name>A0A1A9UKT8_GLOAU</name>
<keyword evidence="3" id="KW-1185">Reference proteome</keyword>
<dbReference type="VEuPathDB" id="VectorBase:GAUT007752"/>
<sequence length="118" mass="13878">MNYIQIALEQTIIGSSMRCCMKTGDDHGKNYGKFLPVAAPPEKRLQAKESGTGKRESRTQYLWRRLRDEIVPQDGMQRRYHSSWLAKMRDELMQPQERHIVRRGEESTEAPREEKSKQ</sequence>
<dbReference type="Proteomes" id="UP000078200">
    <property type="component" value="Unassembled WGS sequence"/>
</dbReference>
<reference evidence="2" key="1">
    <citation type="submission" date="2020-05" db="UniProtKB">
        <authorList>
            <consortium name="EnsemblMetazoa"/>
        </authorList>
    </citation>
    <scope>IDENTIFICATION</scope>
    <source>
        <strain evidence="2">TTRI</strain>
    </source>
</reference>
<organism evidence="2 3">
    <name type="scientific">Glossina austeni</name>
    <name type="common">Savannah tsetse fly</name>
    <dbReference type="NCBI Taxonomy" id="7395"/>
    <lineage>
        <taxon>Eukaryota</taxon>
        <taxon>Metazoa</taxon>
        <taxon>Ecdysozoa</taxon>
        <taxon>Arthropoda</taxon>
        <taxon>Hexapoda</taxon>
        <taxon>Insecta</taxon>
        <taxon>Pterygota</taxon>
        <taxon>Neoptera</taxon>
        <taxon>Endopterygota</taxon>
        <taxon>Diptera</taxon>
        <taxon>Brachycera</taxon>
        <taxon>Muscomorpha</taxon>
        <taxon>Hippoboscoidea</taxon>
        <taxon>Glossinidae</taxon>
        <taxon>Glossina</taxon>
    </lineage>
</organism>
<evidence type="ECO:0000256" key="1">
    <source>
        <dbReference type="SAM" id="MobiDB-lite"/>
    </source>
</evidence>